<dbReference type="EMBL" id="MDYP01000021">
    <property type="protein sequence ID" value="OQE05891.1"/>
    <property type="molecule type" value="Genomic_DNA"/>
</dbReference>
<protein>
    <submittedName>
        <fullName evidence="1">Uncharacterized protein</fullName>
    </submittedName>
</protein>
<dbReference type="Proteomes" id="UP000191518">
    <property type="component" value="Unassembled WGS sequence"/>
</dbReference>
<organism evidence="1 2">
    <name type="scientific">Penicillium vulpinum</name>
    <dbReference type="NCBI Taxonomy" id="29845"/>
    <lineage>
        <taxon>Eukaryota</taxon>
        <taxon>Fungi</taxon>
        <taxon>Dikarya</taxon>
        <taxon>Ascomycota</taxon>
        <taxon>Pezizomycotina</taxon>
        <taxon>Eurotiomycetes</taxon>
        <taxon>Eurotiomycetidae</taxon>
        <taxon>Eurotiales</taxon>
        <taxon>Aspergillaceae</taxon>
        <taxon>Penicillium</taxon>
    </lineage>
</organism>
<sequence length="58" mass="6192">MQLEATGAKIIDLDYLSESSIAAAAKTYGEEKFLFWTVSAAPKTAKPAIGAGFDDRKP</sequence>
<reference evidence="2" key="1">
    <citation type="journal article" date="2017" name="Nat. Microbiol.">
        <title>Global analysis of biosynthetic gene clusters reveals vast potential of secondary metabolite production in Penicillium species.</title>
        <authorList>
            <person name="Nielsen J.C."/>
            <person name="Grijseels S."/>
            <person name="Prigent S."/>
            <person name="Ji B."/>
            <person name="Dainat J."/>
            <person name="Nielsen K.F."/>
            <person name="Frisvad J.C."/>
            <person name="Workman M."/>
            <person name="Nielsen J."/>
        </authorList>
    </citation>
    <scope>NUCLEOTIDE SEQUENCE [LARGE SCALE GENOMIC DNA]</scope>
    <source>
        <strain evidence="2">IBT 29486</strain>
    </source>
</reference>
<evidence type="ECO:0000313" key="2">
    <source>
        <dbReference type="Proteomes" id="UP000191518"/>
    </source>
</evidence>
<comment type="caution">
    <text evidence="1">The sequence shown here is derived from an EMBL/GenBank/DDBJ whole genome shotgun (WGS) entry which is preliminary data.</text>
</comment>
<accession>A0A1V6RVT8</accession>
<gene>
    <name evidence="1" type="ORF">PENVUL_c021G02845</name>
</gene>
<proteinExistence type="predicted"/>
<evidence type="ECO:0000313" key="1">
    <source>
        <dbReference type="EMBL" id="OQE05891.1"/>
    </source>
</evidence>
<keyword evidence="2" id="KW-1185">Reference proteome</keyword>
<dbReference type="AlphaFoldDB" id="A0A1V6RVT8"/>
<name>A0A1V6RVT8_9EURO</name>